<name>A0ACB9BN58_CICIN</name>
<gene>
    <name evidence="1" type="ORF">L2E82_35064</name>
</gene>
<comment type="caution">
    <text evidence="1">The sequence shown here is derived from an EMBL/GenBank/DDBJ whole genome shotgun (WGS) entry which is preliminary data.</text>
</comment>
<keyword evidence="2" id="KW-1185">Reference proteome</keyword>
<dbReference type="EMBL" id="CM042014">
    <property type="protein sequence ID" value="KAI3723467.1"/>
    <property type="molecule type" value="Genomic_DNA"/>
</dbReference>
<sequence length="80" mass="9199">MRRRLGFFSPSPVFSAVAFSSHLHRTTILLQRRNASRWPSLPYNDSSHLILFYCNRLHRPLFSFSPPSIGLHTISVALFA</sequence>
<proteinExistence type="predicted"/>
<accession>A0ACB9BN58</accession>
<protein>
    <submittedName>
        <fullName evidence="1">Uncharacterized protein</fullName>
    </submittedName>
</protein>
<organism evidence="1 2">
    <name type="scientific">Cichorium intybus</name>
    <name type="common">Chicory</name>
    <dbReference type="NCBI Taxonomy" id="13427"/>
    <lineage>
        <taxon>Eukaryota</taxon>
        <taxon>Viridiplantae</taxon>
        <taxon>Streptophyta</taxon>
        <taxon>Embryophyta</taxon>
        <taxon>Tracheophyta</taxon>
        <taxon>Spermatophyta</taxon>
        <taxon>Magnoliopsida</taxon>
        <taxon>eudicotyledons</taxon>
        <taxon>Gunneridae</taxon>
        <taxon>Pentapetalae</taxon>
        <taxon>asterids</taxon>
        <taxon>campanulids</taxon>
        <taxon>Asterales</taxon>
        <taxon>Asteraceae</taxon>
        <taxon>Cichorioideae</taxon>
        <taxon>Cichorieae</taxon>
        <taxon>Cichoriinae</taxon>
        <taxon>Cichorium</taxon>
    </lineage>
</organism>
<dbReference type="Proteomes" id="UP001055811">
    <property type="component" value="Linkage Group LG06"/>
</dbReference>
<evidence type="ECO:0000313" key="2">
    <source>
        <dbReference type="Proteomes" id="UP001055811"/>
    </source>
</evidence>
<evidence type="ECO:0000313" key="1">
    <source>
        <dbReference type="EMBL" id="KAI3723467.1"/>
    </source>
</evidence>
<reference evidence="1 2" key="2">
    <citation type="journal article" date="2022" name="Mol. Ecol. Resour.">
        <title>The genomes of chicory, endive, great burdock and yacon provide insights into Asteraceae paleo-polyploidization history and plant inulin production.</title>
        <authorList>
            <person name="Fan W."/>
            <person name="Wang S."/>
            <person name="Wang H."/>
            <person name="Wang A."/>
            <person name="Jiang F."/>
            <person name="Liu H."/>
            <person name="Zhao H."/>
            <person name="Xu D."/>
            <person name="Zhang Y."/>
        </authorList>
    </citation>
    <scope>NUCLEOTIDE SEQUENCE [LARGE SCALE GENOMIC DNA]</scope>
    <source>
        <strain evidence="2">cv. Punajuju</strain>
        <tissue evidence="1">Leaves</tissue>
    </source>
</reference>
<reference evidence="2" key="1">
    <citation type="journal article" date="2022" name="Mol. Ecol. Resour.">
        <title>The genomes of chicory, endive, great burdock and yacon provide insights into Asteraceae palaeo-polyploidization history and plant inulin production.</title>
        <authorList>
            <person name="Fan W."/>
            <person name="Wang S."/>
            <person name="Wang H."/>
            <person name="Wang A."/>
            <person name="Jiang F."/>
            <person name="Liu H."/>
            <person name="Zhao H."/>
            <person name="Xu D."/>
            <person name="Zhang Y."/>
        </authorList>
    </citation>
    <scope>NUCLEOTIDE SEQUENCE [LARGE SCALE GENOMIC DNA]</scope>
    <source>
        <strain evidence="2">cv. Punajuju</strain>
    </source>
</reference>